<dbReference type="Proteomes" id="UP000236291">
    <property type="component" value="Unassembled WGS sequence"/>
</dbReference>
<evidence type="ECO:0000313" key="2">
    <source>
        <dbReference type="Proteomes" id="UP000236291"/>
    </source>
</evidence>
<reference evidence="1 2" key="2">
    <citation type="journal article" date="2017" name="Front. Plant Sci.">
        <title>Gene Classification and Mining of Molecular Markers Useful in Red Clover (Trifolium pratense) Breeding.</title>
        <authorList>
            <person name="Istvanek J."/>
            <person name="Dluhosova J."/>
            <person name="Dluhos P."/>
            <person name="Patkova L."/>
            <person name="Nedelnik J."/>
            <person name="Repkova J."/>
        </authorList>
    </citation>
    <scope>NUCLEOTIDE SEQUENCE [LARGE SCALE GENOMIC DNA]</scope>
    <source>
        <strain evidence="2">cv. Tatra</strain>
        <tissue evidence="1">Young leaves</tissue>
    </source>
</reference>
<organism evidence="1 2">
    <name type="scientific">Trifolium pratense</name>
    <name type="common">Red clover</name>
    <dbReference type="NCBI Taxonomy" id="57577"/>
    <lineage>
        <taxon>Eukaryota</taxon>
        <taxon>Viridiplantae</taxon>
        <taxon>Streptophyta</taxon>
        <taxon>Embryophyta</taxon>
        <taxon>Tracheophyta</taxon>
        <taxon>Spermatophyta</taxon>
        <taxon>Magnoliopsida</taxon>
        <taxon>eudicotyledons</taxon>
        <taxon>Gunneridae</taxon>
        <taxon>Pentapetalae</taxon>
        <taxon>rosids</taxon>
        <taxon>fabids</taxon>
        <taxon>Fabales</taxon>
        <taxon>Fabaceae</taxon>
        <taxon>Papilionoideae</taxon>
        <taxon>50 kb inversion clade</taxon>
        <taxon>NPAAA clade</taxon>
        <taxon>Hologalegina</taxon>
        <taxon>IRL clade</taxon>
        <taxon>Trifolieae</taxon>
        <taxon>Trifolium</taxon>
    </lineage>
</organism>
<gene>
    <name evidence="1" type="ORF">L195_g049236</name>
</gene>
<dbReference type="AlphaFoldDB" id="A0A2K3JNK2"/>
<name>A0A2K3JNK2_TRIPR</name>
<comment type="caution">
    <text evidence="1">The sequence shown here is derived from an EMBL/GenBank/DDBJ whole genome shotgun (WGS) entry which is preliminary data.</text>
</comment>
<proteinExistence type="predicted"/>
<dbReference type="EMBL" id="ASHM01072151">
    <property type="protein sequence ID" value="PNX55606.1"/>
    <property type="molecule type" value="Genomic_DNA"/>
</dbReference>
<sequence>MNDFGEIEPQFCEEYKSELGNIWNLYDKDGLQLRVTFDNDDEDEIPRITDGWMTLREHYRFPTWHTKSRCLRKAVTFKLTMTEDPKVVPVLTLPEDMGEYLWDTMLDRVFIVGTNLEKQLCDLEYQQDPFVVRISSGWSECVGIHGFEVGDRLLFSMRNIYDCHLIWVTKLD</sequence>
<evidence type="ECO:0000313" key="1">
    <source>
        <dbReference type="EMBL" id="PNX55606.1"/>
    </source>
</evidence>
<evidence type="ECO:0008006" key="3">
    <source>
        <dbReference type="Google" id="ProtNLM"/>
    </source>
</evidence>
<protein>
    <recommendedName>
        <fullName evidence="3">TF-B3 domain-containing protein</fullName>
    </recommendedName>
</protein>
<accession>A0A2K3JNK2</accession>
<reference evidence="1 2" key="1">
    <citation type="journal article" date="2014" name="Am. J. Bot.">
        <title>Genome assembly and annotation for red clover (Trifolium pratense; Fabaceae).</title>
        <authorList>
            <person name="Istvanek J."/>
            <person name="Jaros M."/>
            <person name="Krenek A."/>
            <person name="Repkova J."/>
        </authorList>
    </citation>
    <scope>NUCLEOTIDE SEQUENCE [LARGE SCALE GENOMIC DNA]</scope>
    <source>
        <strain evidence="2">cv. Tatra</strain>
        <tissue evidence="1">Young leaves</tissue>
    </source>
</reference>